<comment type="caution">
    <text evidence="1">The sequence shown here is derived from an EMBL/GenBank/DDBJ whole genome shotgun (WGS) entry which is preliminary data.</text>
</comment>
<dbReference type="InterPro" id="IPR007344">
    <property type="entry name" value="GrpB/CoaE"/>
</dbReference>
<dbReference type="PANTHER" id="PTHR34822">
    <property type="entry name" value="GRPB DOMAIN PROTEIN (AFU_ORTHOLOGUE AFUA_1G01530)"/>
    <property type="match status" value="1"/>
</dbReference>
<dbReference type="AlphaFoldDB" id="A0A544T8V4"/>
<dbReference type="PANTHER" id="PTHR34822:SF1">
    <property type="entry name" value="GRPB FAMILY PROTEIN"/>
    <property type="match status" value="1"/>
</dbReference>
<sequence>MRKVVVEAYSADWKNRFEEEAVVLRTIFGNEIQWIHHIGSTSIDGLSAKPIIDMMPIVGDISKIDSFNNAMIAIGYEPKGENGLTGRRYFQKGGNDRTHHVHIYEAGNLGIERHLAFRDYLNTHPHVKKKYGDLKESLARQFPYDIESYINGKEQLASEIERDALKWYKIDKTVHR</sequence>
<evidence type="ECO:0000313" key="1">
    <source>
        <dbReference type="EMBL" id="TQR13892.1"/>
    </source>
</evidence>
<protein>
    <submittedName>
        <fullName evidence="1">GrpB family protein</fullName>
    </submittedName>
</protein>
<accession>A0A544T8V4</accession>
<dbReference type="InterPro" id="IPR043519">
    <property type="entry name" value="NT_sf"/>
</dbReference>
<evidence type="ECO:0000313" key="2">
    <source>
        <dbReference type="Proteomes" id="UP000317316"/>
    </source>
</evidence>
<dbReference type="SUPFAM" id="SSF81301">
    <property type="entry name" value="Nucleotidyltransferase"/>
    <property type="match status" value="1"/>
</dbReference>
<dbReference type="RefSeq" id="WP_142538723.1">
    <property type="nucleotide sequence ID" value="NZ_BMIE01000005.1"/>
</dbReference>
<organism evidence="1 2">
    <name type="scientific">Psychrobacillus lasiicapitis</name>
    <dbReference type="NCBI Taxonomy" id="1636719"/>
    <lineage>
        <taxon>Bacteria</taxon>
        <taxon>Bacillati</taxon>
        <taxon>Bacillota</taxon>
        <taxon>Bacilli</taxon>
        <taxon>Bacillales</taxon>
        <taxon>Bacillaceae</taxon>
        <taxon>Psychrobacillus</taxon>
    </lineage>
</organism>
<gene>
    <name evidence="1" type="ORF">FG382_09795</name>
</gene>
<dbReference type="Pfam" id="PF04229">
    <property type="entry name" value="GrpB"/>
    <property type="match status" value="1"/>
</dbReference>
<proteinExistence type="predicted"/>
<name>A0A544T8V4_9BACI</name>
<dbReference type="EMBL" id="VDGH01000005">
    <property type="protein sequence ID" value="TQR13892.1"/>
    <property type="molecule type" value="Genomic_DNA"/>
</dbReference>
<dbReference type="Proteomes" id="UP000317316">
    <property type="component" value="Unassembled WGS sequence"/>
</dbReference>
<reference evidence="1 2" key="1">
    <citation type="submission" date="2019-05" db="EMBL/GenBank/DDBJ databases">
        <title>Psychrobacillus vulpis sp. nov., a new species isolated from feces of a red fox that inhabits in The Tablas de Daimiel Natural Park, Albacete, Spain.</title>
        <authorList>
            <person name="Rodriguez M."/>
            <person name="Reina J.C."/>
            <person name="Bejar V."/>
            <person name="Llamas I."/>
        </authorList>
    </citation>
    <scope>NUCLEOTIDE SEQUENCE [LARGE SCALE GENOMIC DNA]</scope>
    <source>
        <strain evidence="1 2">NEAU-3TGS17</strain>
    </source>
</reference>
<dbReference type="OrthoDB" id="9799092at2"/>
<dbReference type="Gene3D" id="3.30.460.10">
    <property type="entry name" value="Beta Polymerase, domain 2"/>
    <property type="match status" value="1"/>
</dbReference>
<keyword evidence="2" id="KW-1185">Reference proteome</keyword>